<organism evidence="1 2">
    <name type="scientific">Anaerococcus porci</name>
    <dbReference type="NCBI Taxonomy" id="2652269"/>
    <lineage>
        <taxon>Bacteria</taxon>
        <taxon>Bacillati</taxon>
        <taxon>Bacillota</taxon>
        <taxon>Tissierellia</taxon>
        <taxon>Tissierellales</taxon>
        <taxon>Peptoniphilaceae</taxon>
        <taxon>Anaerococcus</taxon>
    </lineage>
</organism>
<dbReference type="Proteomes" id="UP000441925">
    <property type="component" value="Unassembled WGS sequence"/>
</dbReference>
<evidence type="ECO:0000313" key="1">
    <source>
        <dbReference type="EMBL" id="MSS77127.1"/>
    </source>
</evidence>
<evidence type="ECO:0000313" key="2">
    <source>
        <dbReference type="Proteomes" id="UP000441925"/>
    </source>
</evidence>
<dbReference type="EMBL" id="VULQ01000002">
    <property type="protein sequence ID" value="MSS77127.1"/>
    <property type="molecule type" value="Genomic_DNA"/>
</dbReference>
<dbReference type="AlphaFoldDB" id="A0A6N7VTH6"/>
<accession>A0A6N7VTH6</accession>
<name>A0A6N7VTH6_9FIRM</name>
<sequence>MHSVETKSEIVKILHFKQFYKHYVFNEDGDGGRKKVLNNYIDVYVCIDMVCGDTKNDLGSEE</sequence>
<proteinExistence type="predicted"/>
<dbReference type="RefSeq" id="WP_176269381.1">
    <property type="nucleotide sequence ID" value="NZ_VULQ01000002.1"/>
</dbReference>
<gene>
    <name evidence="1" type="ORF">FYJ26_01585</name>
</gene>
<protein>
    <submittedName>
        <fullName evidence="1">Uncharacterized protein</fullName>
    </submittedName>
</protein>
<keyword evidence="2" id="KW-1185">Reference proteome</keyword>
<comment type="caution">
    <text evidence="1">The sequence shown here is derived from an EMBL/GenBank/DDBJ whole genome shotgun (WGS) entry which is preliminary data.</text>
</comment>
<reference evidence="1 2" key="1">
    <citation type="submission" date="2019-08" db="EMBL/GenBank/DDBJ databases">
        <title>In-depth cultivation of the pig gut microbiome towards novel bacterial diversity and tailored functional studies.</title>
        <authorList>
            <person name="Wylensek D."/>
            <person name="Hitch T.C.A."/>
            <person name="Clavel T."/>
        </authorList>
    </citation>
    <scope>NUCLEOTIDE SEQUENCE [LARGE SCALE GENOMIC DNA]</scope>
    <source>
        <strain evidence="1 2">WCA-380-WT-2B</strain>
    </source>
</reference>